<dbReference type="Proteomes" id="UP000327157">
    <property type="component" value="Chromosome 8"/>
</dbReference>
<reference evidence="2" key="2">
    <citation type="submission" date="2019-10" db="EMBL/GenBank/DDBJ databases">
        <title>A de novo genome assembly of a pear dwarfing rootstock.</title>
        <authorList>
            <person name="Wang F."/>
            <person name="Wang J."/>
            <person name="Li S."/>
            <person name="Zhang Y."/>
            <person name="Fang M."/>
            <person name="Ma L."/>
            <person name="Zhao Y."/>
            <person name="Jiang S."/>
        </authorList>
    </citation>
    <scope>NUCLEOTIDE SEQUENCE [LARGE SCALE GENOMIC DNA]</scope>
</reference>
<dbReference type="EMBL" id="SMOL01000148">
    <property type="protein sequence ID" value="KAB2629433.1"/>
    <property type="molecule type" value="Genomic_DNA"/>
</dbReference>
<sequence length="186" mass="20991">MRRIRICRYISRSSPLRSIFGDLPTGTSEVAAVEEKDDDDSEDEDEQHEAIEEMTESWLCTDAIGERETLWIELKEEKSTDETCGWLKGAMKARVCLRSELGQLVMQEVEDRFGTPELERCSIVSLGCFNHSVEGPQPNLGASAVRIPNLRRVLGPQSLSGPSVVLLLLFVRTHFLNRHRLHGNLV</sequence>
<reference evidence="1 2" key="1">
    <citation type="submission" date="2019-09" db="EMBL/GenBank/DDBJ databases">
        <authorList>
            <person name="Ou C."/>
        </authorList>
    </citation>
    <scope>NUCLEOTIDE SEQUENCE [LARGE SCALE GENOMIC DNA]</scope>
    <source>
        <strain evidence="1">S2</strain>
        <tissue evidence="1">Leaf</tissue>
    </source>
</reference>
<evidence type="ECO:0000313" key="2">
    <source>
        <dbReference type="Proteomes" id="UP000327157"/>
    </source>
</evidence>
<name>A0A5N5HRV1_9ROSA</name>
<dbReference type="AlphaFoldDB" id="A0A5N5HRV1"/>
<evidence type="ECO:0000313" key="1">
    <source>
        <dbReference type="EMBL" id="KAB2629433.1"/>
    </source>
</evidence>
<reference evidence="1 2" key="3">
    <citation type="submission" date="2019-11" db="EMBL/GenBank/DDBJ databases">
        <title>A de novo genome assembly of a pear dwarfing rootstock.</title>
        <authorList>
            <person name="Wang F."/>
            <person name="Wang J."/>
            <person name="Li S."/>
            <person name="Zhang Y."/>
            <person name="Fang M."/>
            <person name="Ma L."/>
            <person name="Zhao Y."/>
            <person name="Jiang S."/>
        </authorList>
    </citation>
    <scope>NUCLEOTIDE SEQUENCE [LARGE SCALE GENOMIC DNA]</scope>
    <source>
        <strain evidence="1">S2</strain>
        <tissue evidence="1">Leaf</tissue>
    </source>
</reference>
<gene>
    <name evidence="1" type="ORF">D8674_034228</name>
</gene>
<organism evidence="1 2">
    <name type="scientific">Pyrus ussuriensis x Pyrus communis</name>
    <dbReference type="NCBI Taxonomy" id="2448454"/>
    <lineage>
        <taxon>Eukaryota</taxon>
        <taxon>Viridiplantae</taxon>
        <taxon>Streptophyta</taxon>
        <taxon>Embryophyta</taxon>
        <taxon>Tracheophyta</taxon>
        <taxon>Spermatophyta</taxon>
        <taxon>Magnoliopsida</taxon>
        <taxon>eudicotyledons</taxon>
        <taxon>Gunneridae</taxon>
        <taxon>Pentapetalae</taxon>
        <taxon>rosids</taxon>
        <taxon>fabids</taxon>
        <taxon>Rosales</taxon>
        <taxon>Rosaceae</taxon>
        <taxon>Amygdaloideae</taxon>
        <taxon>Maleae</taxon>
        <taxon>Pyrus</taxon>
    </lineage>
</organism>
<proteinExistence type="predicted"/>
<comment type="caution">
    <text evidence="1">The sequence shown here is derived from an EMBL/GenBank/DDBJ whole genome shotgun (WGS) entry which is preliminary data.</text>
</comment>
<keyword evidence="2" id="KW-1185">Reference proteome</keyword>
<protein>
    <submittedName>
        <fullName evidence="1">Ethylene-responsive transcription factor 5-like</fullName>
    </submittedName>
</protein>
<accession>A0A5N5HRV1</accession>